<sequence length="295" mass="34377">MTRFIRNFLSTSSLLFNSNKRCISTTTKVCTFFERSEKGGYESNRPLPPFKERMRMGLAELKKEVALWSEELKEKFKDDPILLYRRGEVDVVYKFQNEDSLNKWIVTSDKDHNEGFSSSSLELTNHGKALFSGELVLRVPKDGRVKRAGYCNIKTVKPRKSFKRETYLDWSNYNMLVMKVRGDGRTYLLNVHTKGYFDVTWNDMFNYPLFTRGGPYWQIVKIPFSKFFLSSKGRIQDNQGWIPLDKVSSFGITAVERYAGEFSLEIDYIGLEYDPSHTEEFAYEMYKLPSGIANT</sequence>
<feature type="domain" description="NADH:ubiquinone oxidoreductase intermediate-associated protein 30" evidence="6">
    <location>
        <begin position="94"/>
        <end position="266"/>
    </location>
</feature>
<evidence type="ECO:0000313" key="7">
    <source>
        <dbReference type="Proteomes" id="UP000504635"/>
    </source>
</evidence>
<evidence type="ECO:0000313" key="8">
    <source>
        <dbReference type="RefSeq" id="XP_030764685.1"/>
    </source>
</evidence>
<dbReference type="GO" id="GO:0005739">
    <property type="term" value="C:mitochondrion"/>
    <property type="evidence" value="ECO:0007669"/>
    <property type="project" value="UniProtKB-SubCell"/>
</dbReference>
<dbReference type="GeneID" id="115888934"/>
<dbReference type="InterPro" id="IPR008979">
    <property type="entry name" value="Galactose-bd-like_sf"/>
</dbReference>
<dbReference type="PANTHER" id="PTHR13194">
    <property type="entry name" value="COMPLEX I INTERMEDIATE-ASSOCIATED PROTEIN 30"/>
    <property type="match status" value="1"/>
</dbReference>
<dbReference type="RefSeq" id="XP_030764685.1">
    <property type="nucleotide sequence ID" value="XM_030908825.1"/>
</dbReference>
<accession>A0A6J2YPI1</accession>
<dbReference type="InterPro" id="IPR039131">
    <property type="entry name" value="NDUFAF1"/>
</dbReference>
<gene>
    <name evidence="8" type="primary">LOC115888934</name>
</gene>
<proteinExistence type="inferred from homology"/>
<feature type="coiled-coil region" evidence="5">
    <location>
        <begin position="51"/>
        <end position="78"/>
    </location>
</feature>
<dbReference type="Proteomes" id="UP000504635">
    <property type="component" value="Unplaced"/>
</dbReference>
<keyword evidence="3" id="KW-0496">Mitochondrion</keyword>
<keyword evidence="5" id="KW-0175">Coiled coil</keyword>
<dbReference type="GO" id="GO:0032981">
    <property type="term" value="P:mitochondrial respiratory chain complex I assembly"/>
    <property type="evidence" value="ECO:0007669"/>
    <property type="project" value="TreeGrafter"/>
</dbReference>
<evidence type="ECO:0000259" key="6">
    <source>
        <dbReference type="Pfam" id="PF08547"/>
    </source>
</evidence>
<dbReference type="Pfam" id="PF08547">
    <property type="entry name" value="CIA30"/>
    <property type="match status" value="1"/>
</dbReference>
<dbReference type="SUPFAM" id="SSF49785">
    <property type="entry name" value="Galactose-binding domain-like"/>
    <property type="match status" value="1"/>
</dbReference>
<dbReference type="OrthoDB" id="42561at2759"/>
<name>A0A6J2YPI1_SITOR</name>
<evidence type="ECO:0000256" key="4">
    <source>
        <dbReference type="ARBA" id="ARBA00023186"/>
    </source>
</evidence>
<reference evidence="8" key="1">
    <citation type="submission" date="2025-08" db="UniProtKB">
        <authorList>
            <consortium name="RefSeq"/>
        </authorList>
    </citation>
    <scope>IDENTIFICATION</scope>
    <source>
        <tissue evidence="8">Gonads</tissue>
    </source>
</reference>
<keyword evidence="4" id="KW-0143">Chaperone</keyword>
<organism evidence="7 8">
    <name type="scientific">Sitophilus oryzae</name>
    <name type="common">Rice weevil</name>
    <name type="synonym">Curculio oryzae</name>
    <dbReference type="NCBI Taxonomy" id="7048"/>
    <lineage>
        <taxon>Eukaryota</taxon>
        <taxon>Metazoa</taxon>
        <taxon>Ecdysozoa</taxon>
        <taxon>Arthropoda</taxon>
        <taxon>Hexapoda</taxon>
        <taxon>Insecta</taxon>
        <taxon>Pterygota</taxon>
        <taxon>Neoptera</taxon>
        <taxon>Endopterygota</taxon>
        <taxon>Coleoptera</taxon>
        <taxon>Polyphaga</taxon>
        <taxon>Cucujiformia</taxon>
        <taxon>Curculionidae</taxon>
        <taxon>Dryophthorinae</taxon>
        <taxon>Sitophilus</taxon>
    </lineage>
</organism>
<dbReference type="InterPro" id="IPR013857">
    <property type="entry name" value="NADH-UbQ_OxRdtase-assoc_prot30"/>
</dbReference>
<dbReference type="Gene3D" id="2.60.120.430">
    <property type="entry name" value="Galactose-binding lectin"/>
    <property type="match status" value="1"/>
</dbReference>
<dbReference type="FunCoup" id="A0A6J2YPI1">
    <property type="interactions" value="192"/>
</dbReference>
<dbReference type="GO" id="GO:0051082">
    <property type="term" value="F:unfolded protein binding"/>
    <property type="evidence" value="ECO:0007669"/>
    <property type="project" value="TreeGrafter"/>
</dbReference>
<keyword evidence="7" id="KW-1185">Reference proteome</keyword>
<evidence type="ECO:0000256" key="1">
    <source>
        <dbReference type="ARBA" id="ARBA00004173"/>
    </source>
</evidence>
<comment type="similarity">
    <text evidence="2">Belongs to the CIA30 family.</text>
</comment>
<dbReference type="InParanoid" id="A0A6J2YPI1"/>
<evidence type="ECO:0000256" key="3">
    <source>
        <dbReference type="ARBA" id="ARBA00023128"/>
    </source>
</evidence>
<dbReference type="PANTHER" id="PTHR13194:SF18">
    <property type="entry name" value="COMPLEX I INTERMEDIATE-ASSOCIATED PROTEIN 30, MITOCHONDRIAL"/>
    <property type="match status" value="1"/>
</dbReference>
<evidence type="ECO:0000256" key="5">
    <source>
        <dbReference type="SAM" id="Coils"/>
    </source>
</evidence>
<evidence type="ECO:0000256" key="2">
    <source>
        <dbReference type="ARBA" id="ARBA00007884"/>
    </source>
</evidence>
<protein>
    <submittedName>
        <fullName evidence="8">Complex I intermediate-associated protein 30, mitochondrial</fullName>
    </submittedName>
</protein>
<dbReference type="GO" id="GO:0006120">
    <property type="term" value="P:mitochondrial electron transport, NADH to ubiquinone"/>
    <property type="evidence" value="ECO:0007669"/>
    <property type="project" value="TreeGrafter"/>
</dbReference>
<comment type="subcellular location">
    <subcellularLocation>
        <location evidence="1">Mitochondrion</location>
    </subcellularLocation>
</comment>
<dbReference type="CTD" id="100034914"/>
<dbReference type="KEGG" id="soy:115888934"/>
<dbReference type="AlphaFoldDB" id="A0A6J2YPI1"/>